<keyword evidence="2" id="KW-1185">Reference proteome</keyword>
<name>A0ACC2XJA9_9TREE</name>
<dbReference type="Proteomes" id="UP001243375">
    <property type="component" value="Unassembled WGS sequence"/>
</dbReference>
<sequence>MPPPPPPPAASSSAFAEAGANAAAAASAGRQHHVYLHGMDHFGRARAYRRGPSRLKWFLLGGLAAFVFLKHRRNQQLRYGEEDDWDPRRYFFACRRRVEDSTRPVASTPPVIQDTVHPASPPVDRMQRKEGEQREWHGRWQRHHSAEKSSAPVNNHSDTVSEIAPMTGSDGKSNIKPNANPTELLTFDNTSFDRQRTSATPTSRERMETEAMAFAEEKIDALVTMLEGLKAKLNAKKE</sequence>
<protein>
    <submittedName>
        <fullName evidence="1">Uncharacterized protein</fullName>
    </submittedName>
</protein>
<gene>
    <name evidence="1" type="ORF">QFC22_000719</name>
</gene>
<accession>A0ACC2XJA9</accession>
<organism evidence="1 2">
    <name type="scientific">Naganishia vaughanmartiniae</name>
    <dbReference type="NCBI Taxonomy" id="1424756"/>
    <lineage>
        <taxon>Eukaryota</taxon>
        <taxon>Fungi</taxon>
        <taxon>Dikarya</taxon>
        <taxon>Basidiomycota</taxon>
        <taxon>Agaricomycotina</taxon>
        <taxon>Tremellomycetes</taxon>
        <taxon>Filobasidiales</taxon>
        <taxon>Filobasidiaceae</taxon>
        <taxon>Naganishia</taxon>
    </lineage>
</organism>
<evidence type="ECO:0000313" key="1">
    <source>
        <dbReference type="EMBL" id="KAJ9123928.1"/>
    </source>
</evidence>
<comment type="caution">
    <text evidence="1">The sequence shown here is derived from an EMBL/GenBank/DDBJ whole genome shotgun (WGS) entry which is preliminary data.</text>
</comment>
<evidence type="ECO:0000313" key="2">
    <source>
        <dbReference type="Proteomes" id="UP001243375"/>
    </source>
</evidence>
<proteinExistence type="predicted"/>
<dbReference type="EMBL" id="JASBWU010000002">
    <property type="protein sequence ID" value="KAJ9123928.1"/>
    <property type="molecule type" value="Genomic_DNA"/>
</dbReference>
<reference evidence="1" key="1">
    <citation type="submission" date="2023-04" db="EMBL/GenBank/DDBJ databases">
        <title>Draft Genome sequencing of Naganishia species isolated from polar environments using Oxford Nanopore Technology.</title>
        <authorList>
            <person name="Leo P."/>
            <person name="Venkateswaran K."/>
        </authorList>
    </citation>
    <scope>NUCLEOTIDE SEQUENCE</scope>
    <source>
        <strain evidence="1">MNA-CCFEE 5425</strain>
    </source>
</reference>